<evidence type="ECO:0000313" key="1">
    <source>
        <dbReference type="EMBL" id="QEU72032.1"/>
    </source>
</evidence>
<evidence type="ECO:0000313" key="2">
    <source>
        <dbReference type="Proteomes" id="UP000326178"/>
    </source>
</evidence>
<dbReference type="Proteomes" id="UP000326178">
    <property type="component" value="Chromosome"/>
</dbReference>
<organism evidence="1 2">
    <name type="scientific">Streptomyces nitrosporeus</name>
    <dbReference type="NCBI Taxonomy" id="28894"/>
    <lineage>
        <taxon>Bacteria</taxon>
        <taxon>Bacillati</taxon>
        <taxon>Actinomycetota</taxon>
        <taxon>Actinomycetes</taxon>
        <taxon>Kitasatosporales</taxon>
        <taxon>Streptomycetaceae</taxon>
        <taxon>Streptomyces</taxon>
    </lineage>
</organism>
<evidence type="ECO:0008006" key="3">
    <source>
        <dbReference type="Google" id="ProtNLM"/>
    </source>
</evidence>
<dbReference type="RefSeq" id="WP_150487398.1">
    <property type="nucleotide sequence ID" value="NZ_BMUV01000001.1"/>
</dbReference>
<reference evidence="1 2" key="1">
    <citation type="submission" date="2017-09" db="EMBL/GenBank/DDBJ databases">
        <authorList>
            <person name="Lee N."/>
            <person name="Cho B.-K."/>
        </authorList>
    </citation>
    <scope>NUCLEOTIDE SEQUENCE [LARGE SCALE GENOMIC DNA]</scope>
    <source>
        <strain evidence="1 2">ATCC 12769</strain>
    </source>
</reference>
<dbReference type="EMBL" id="CP023702">
    <property type="protein sequence ID" value="QEU72032.1"/>
    <property type="molecule type" value="Genomic_DNA"/>
</dbReference>
<proteinExistence type="predicted"/>
<dbReference type="OrthoDB" id="5052058at2"/>
<keyword evidence="2" id="KW-1185">Reference proteome</keyword>
<dbReference type="KEGG" id="snk:CP967_08655"/>
<gene>
    <name evidence="1" type="ORF">CP967_08655</name>
</gene>
<dbReference type="InterPro" id="IPR044000">
    <property type="entry name" value="Phage_tube_2"/>
</dbReference>
<protein>
    <recommendedName>
        <fullName evidence="3">Phage tail protein</fullName>
    </recommendedName>
</protein>
<name>A0A5J6F783_9ACTN</name>
<dbReference type="AlphaFoldDB" id="A0A5J6F783"/>
<sequence length="328" mass="34798">MAIGSGLGAQVGIAAETSYGVYAAPTKFIEFTKESLQLKKTTAQSAGIAAGRLVPLSSRRVVTQRQASGSLEMEVTNKGMGVLLQTLMGTTVTPVQQAATSAYLQTHILADTAGKSLVIQKGVPLTTGAVTDKTFLGCKVISAEFSCEVGGMLLATFEIDSKDCDETQTLAVATYPAMSPFHFGQMAVKTGAYGTETALDGIRKVSLKIERPQAVERFYAGQSGLKKEPISNDQVKITGSLETDYVATTLDDLHTSDAATSLVWDFTGPIIEGAHAERITFKVPAIRLDDAPPVVEGFDVIKPTYSFTGLYDGTNPTAIEYMSTDVTL</sequence>
<dbReference type="Pfam" id="PF18906">
    <property type="entry name" value="Phage_tube_2"/>
    <property type="match status" value="1"/>
</dbReference>
<accession>A0A5J6F783</accession>